<accession>A0A0A9H3A4</accession>
<sequence length="24" mass="2734">MRSASRSLEEYVSTARRVRHLDGG</sequence>
<reference evidence="1" key="1">
    <citation type="submission" date="2014-09" db="EMBL/GenBank/DDBJ databases">
        <authorList>
            <person name="Magalhaes I.L.F."/>
            <person name="Oliveira U."/>
            <person name="Santos F.R."/>
            <person name="Vidigal T.H.D.A."/>
            <person name="Brescovit A.D."/>
            <person name="Santos A.J."/>
        </authorList>
    </citation>
    <scope>NUCLEOTIDE SEQUENCE</scope>
    <source>
        <tissue evidence="1">Shoot tissue taken approximately 20 cm above the soil surface</tissue>
    </source>
</reference>
<dbReference type="EMBL" id="GBRH01166659">
    <property type="protein sequence ID" value="JAE31237.1"/>
    <property type="molecule type" value="Transcribed_RNA"/>
</dbReference>
<reference evidence="1" key="2">
    <citation type="journal article" date="2015" name="Data Brief">
        <title>Shoot transcriptome of the giant reed, Arundo donax.</title>
        <authorList>
            <person name="Barrero R.A."/>
            <person name="Guerrero F.D."/>
            <person name="Moolhuijzen P."/>
            <person name="Goolsby J.A."/>
            <person name="Tidwell J."/>
            <person name="Bellgard S.E."/>
            <person name="Bellgard M.I."/>
        </authorList>
    </citation>
    <scope>NUCLEOTIDE SEQUENCE</scope>
    <source>
        <tissue evidence="1">Shoot tissue taken approximately 20 cm above the soil surface</tissue>
    </source>
</reference>
<proteinExistence type="predicted"/>
<dbReference type="AlphaFoldDB" id="A0A0A9H3A4"/>
<organism evidence="1">
    <name type="scientific">Arundo donax</name>
    <name type="common">Giant reed</name>
    <name type="synonym">Donax arundinaceus</name>
    <dbReference type="NCBI Taxonomy" id="35708"/>
    <lineage>
        <taxon>Eukaryota</taxon>
        <taxon>Viridiplantae</taxon>
        <taxon>Streptophyta</taxon>
        <taxon>Embryophyta</taxon>
        <taxon>Tracheophyta</taxon>
        <taxon>Spermatophyta</taxon>
        <taxon>Magnoliopsida</taxon>
        <taxon>Liliopsida</taxon>
        <taxon>Poales</taxon>
        <taxon>Poaceae</taxon>
        <taxon>PACMAD clade</taxon>
        <taxon>Arundinoideae</taxon>
        <taxon>Arundineae</taxon>
        <taxon>Arundo</taxon>
    </lineage>
</organism>
<evidence type="ECO:0000313" key="1">
    <source>
        <dbReference type="EMBL" id="JAE31237.1"/>
    </source>
</evidence>
<name>A0A0A9H3A4_ARUDO</name>
<protein>
    <submittedName>
        <fullName evidence="1">Uncharacterized protein</fullName>
    </submittedName>
</protein>